<dbReference type="InterPro" id="IPR011675">
    <property type="entry name" value="DUF1617"/>
</dbReference>
<sequence length="129" mass="15002">MKLTLRRLVSDAPQMGAIANKQGLPKKISYAIAKNMAKIESELKIYNSERQKLIDKYANKDEQGNVQIDKSNNLKLKDEHIKDWNKEINELLDVEVDINIHRFSLEDLYNSDCDMTPADFILIDYMIEE</sequence>
<name>A0ABY8R811_PARBF</name>
<keyword evidence="1" id="KW-0175">Coiled coil</keyword>
<evidence type="ECO:0000256" key="1">
    <source>
        <dbReference type="SAM" id="Coils"/>
    </source>
</evidence>
<accession>A0ABY8R811</accession>
<keyword evidence="3" id="KW-1185">Reference proteome</keyword>
<reference evidence="2 3" key="1">
    <citation type="submission" date="2023-04" db="EMBL/GenBank/DDBJ databases">
        <title>Bacteria Genome Submission.</title>
        <authorList>
            <person name="Isaac P."/>
        </authorList>
    </citation>
    <scope>NUCLEOTIDE SEQUENCE [LARGE SCALE GENOMIC DNA]</scope>
    <source>
        <strain evidence="2 3">SampleS7P1</strain>
        <plasmid evidence="2 3">unnamed4</plasmid>
    </source>
</reference>
<evidence type="ECO:0000313" key="2">
    <source>
        <dbReference type="EMBL" id="WGX77580.1"/>
    </source>
</evidence>
<feature type="coiled-coil region" evidence="1">
    <location>
        <begin position="36"/>
        <end position="63"/>
    </location>
</feature>
<dbReference type="Proteomes" id="UP001239169">
    <property type="component" value="Plasmid unnamed4"/>
</dbReference>
<gene>
    <name evidence="2" type="ORF">QJS64_20180</name>
</gene>
<geneLocation type="plasmid" evidence="2 3">
    <name>unnamed4</name>
</geneLocation>
<evidence type="ECO:0000313" key="3">
    <source>
        <dbReference type="Proteomes" id="UP001239169"/>
    </source>
</evidence>
<protein>
    <submittedName>
        <fullName evidence="2">DUF1617 family protein</fullName>
    </submittedName>
</protein>
<proteinExistence type="predicted"/>
<dbReference type="Pfam" id="PF07761">
    <property type="entry name" value="DUF1617"/>
    <property type="match status" value="1"/>
</dbReference>
<keyword evidence="2" id="KW-0614">Plasmid</keyword>
<organism evidence="2 3">
    <name type="scientific">Paraclostridium bifermentans</name>
    <name type="common">Clostridium bifermentans</name>
    <dbReference type="NCBI Taxonomy" id="1490"/>
    <lineage>
        <taxon>Bacteria</taxon>
        <taxon>Bacillati</taxon>
        <taxon>Bacillota</taxon>
        <taxon>Clostridia</taxon>
        <taxon>Peptostreptococcales</taxon>
        <taxon>Peptostreptococcaceae</taxon>
        <taxon>Paraclostridium</taxon>
    </lineage>
</organism>
<dbReference type="EMBL" id="CP124689">
    <property type="protein sequence ID" value="WGX77580.1"/>
    <property type="molecule type" value="Genomic_DNA"/>
</dbReference>